<comment type="caution">
    <text evidence="4">The sequence shown here is derived from an EMBL/GenBank/DDBJ whole genome shotgun (WGS) entry which is preliminary data.</text>
</comment>
<dbReference type="Pfam" id="PF07670">
    <property type="entry name" value="Gate"/>
    <property type="match status" value="1"/>
</dbReference>
<dbReference type="RefSeq" id="WP_167831845.1">
    <property type="nucleotide sequence ID" value="NZ_JAAVUM010000004.1"/>
</dbReference>
<evidence type="ECO:0000256" key="2">
    <source>
        <dbReference type="SAM" id="SignalP"/>
    </source>
</evidence>
<dbReference type="NCBIfam" id="TIGR02871">
    <property type="entry name" value="spore_ylbJ"/>
    <property type="match status" value="1"/>
</dbReference>
<organism evidence="4 5">
    <name type="scientific">Mesobacillus selenatarsenatis</name>
    <dbReference type="NCBI Taxonomy" id="388741"/>
    <lineage>
        <taxon>Bacteria</taxon>
        <taxon>Bacillati</taxon>
        <taxon>Bacillota</taxon>
        <taxon>Bacilli</taxon>
        <taxon>Bacillales</taxon>
        <taxon>Bacillaceae</taxon>
        <taxon>Mesobacillus</taxon>
    </lineage>
</organism>
<gene>
    <name evidence="4" type="primary">ylbJ</name>
    <name evidence="4" type="ORF">GWK17_07850</name>
</gene>
<keyword evidence="1" id="KW-0472">Membrane</keyword>
<feature type="transmembrane region" description="Helical" evidence="1">
    <location>
        <begin position="292"/>
        <end position="313"/>
    </location>
</feature>
<feature type="transmembrane region" description="Helical" evidence="1">
    <location>
        <begin position="235"/>
        <end position="255"/>
    </location>
</feature>
<sequence length="407" mass="45424">MLKSRIKTLFLAASVTLLAASLIAFPQQSFDASIRGLNMWWEIVFPSLLPFFIVSEMLIGFGVVRFIGVLLEPLMRPLFRVPGVGGFVWAMGMASGFPAGAKLTARMRQEGQLTKIEAERLVSFTNSSNPLFIFGAVSVGFFYNVQLGVILALAHYLGNISVGLIMRFYGRNEENTTKEKERNLSIRDAFAALHRTRLKDNRPIGKLLGDAVMSSIQTLLMIGGFIILFSVINKLLFHLHITAFLAEFLEILLMMLGMTDMLSLPFISGLFEITLGSQMTSQIQESTLMHQAVITSFILAFSGFSVQAQVASILAQTDIRFQPFFFARIIHGFFAAFYAFILWKPVYVRFFEDGQPSNALPVMEYLTSEGSRLAEAHNMLITVGPLITIGSLLVYVWLLGNRILKEK</sequence>
<keyword evidence="1" id="KW-0812">Transmembrane</keyword>
<feature type="transmembrane region" description="Helical" evidence="1">
    <location>
        <begin position="379"/>
        <end position="400"/>
    </location>
</feature>
<evidence type="ECO:0000313" key="4">
    <source>
        <dbReference type="EMBL" id="NKE05390.1"/>
    </source>
</evidence>
<accession>A0A846TES1</accession>
<reference evidence="4 5" key="1">
    <citation type="submission" date="2020-03" db="EMBL/GenBank/DDBJ databases">
        <authorList>
            <person name="Sun Q."/>
        </authorList>
    </citation>
    <scope>NUCLEOTIDE SEQUENCE [LARGE SCALE GENOMIC DNA]</scope>
    <source>
        <strain evidence="4 5">KACC 21451</strain>
    </source>
</reference>
<evidence type="ECO:0000259" key="3">
    <source>
        <dbReference type="Pfam" id="PF07670"/>
    </source>
</evidence>
<feature type="chain" id="PRO_5038560140" evidence="2">
    <location>
        <begin position="20"/>
        <end position="407"/>
    </location>
</feature>
<feature type="signal peptide" evidence="2">
    <location>
        <begin position="1"/>
        <end position="19"/>
    </location>
</feature>
<proteinExistence type="predicted"/>
<dbReference type="InterPro" id="IPR014226">
    <property type="entry name" value="Spore_IM_YlbJ"/>
</dbReference>
<name>A0A846TES1_9BACI</name>
<evidence type="ECO:0000313" key="5">
    <source>
        <dbReference type="Proteomes" id="UP000587942"/>
    </source>
</evidence>
<keyword evidence="1" id="KW-1133">Transmembrane helix</keyword>
<dbReference type="Proteomes" id="UP000587942">
    <property type="component" value="Unassembled WGS sequence"/>
</dbReference>
<feature type="transmembrane region" description="Helical" evidence="1">
    <location>
        <begin position="325"/>
        <end position="343"/>
    </location>
</feature>
<feature type="transmembrane region" description="Helical" evidence="1">
    <location>
        <begin position="207"/>
        <end position="229"/>
    </location>
</feature>
<evidence type="ECO:0000256" key="1">
    <source>
        <dbReference type="SAM" id="Phobius"/>
    </source>
</evidence>
<protein>
    <submittedName>
        <fullName evidence="4">Sporulation integral membrane protein YlbJ</fullName>
    </submittedName>
</protein>
<feature type="transmembrane region" description="Helical" evidence="1">
    <location>
        <begin position="78"/>
        <end position="97"/>
    </location>
</feature>
<feature type="transmembrane region" description="Helical" evidence="1">
    <location>
        <begin position="48"/>
        <end position="71"/>
    </location>
</feature>
<keyword evidence="2" id="KW-0732">Signal</keyword>
<feature type="transmembrane region" description="Helical" evidence="1">
    <location>
        <begin position="131"/>
        <end position="157"/>
    </location>
</feature>
<dbReference type="AlphaFoldDB" id="A0A846TES1"/>
<dbReference type="EMBL" id="JAAVUM010000004">
    <property type="protein sequence ID" value="NKE05390.1"/>
    <property type="molecule type" value="Genomic_DNA"/>
</dbReference>
<dbReference type="InterPro" id="IPR011642">
    <property type="entry name" value="Gate_dom"/>
</dbReference>
<feature type="domain" description="Nucleoside transporter/FeoB GTPase Gate" evidence="3">
    <location>
        <begin position="44"/>
        <end position="140"/>
    </location>
</feature>